<dbReference type="RefSeq" id="WP_179753644.1">
    <property type="nucleotide sequence ID" value="NZ_BAAAGN010000011.1"/>
</dbReference>
<evidence type="ECO:0000313" key="1">
    <source>
        <dbReference type="EMBL" id="NYD23725.1"/>
    </source>
</evidence>
<gene>
    <name evidence="1" type="ORF">BJ968_003265</name>
</gene>
<accession>A0A7Y9DN78</accession>
<sequence length="128" mass="13569">MDTAPASLGLDLLGDAEPLRAARRFVRVQAEQLGREEQGDDAVQVTAELLGDLGTGTRPVAVRVSEVDGALQVGVDVRFVGDDGHGADRPAVSARTRDLLTHLSTAWGWRPVDGGAHVWCRLPGPPAR</sequence>
<dbReference type="EMBL" id="JACCBB010000001">
    <property type="protein sequence ID" value="NYD23725.1"/>
    <property type="molecule type" value="Genomic_DNA"/>
</dbReference>
<comment type="caution">
    <text evidence="1">The sequence shown here is derived from an EMBL/GenBank/DDBJ whole genome shotgun (WGS) entry which is preliminary data.</text>
</comment>
<dbReference type="Proteomes" id="UP000521922">
    <property type="component" value="Unassembled WGS sequence"/>
</dbReference>
<evidence type="ECO:0000313" key="2">
    <source>
        <dbReference type="Proteomes" id="UP000521922"/>
    </source>
</evidence>
<dbReference type="AlphaFoldDB" id="A0A7Y9DN78"/>
<organism evidence="1 2">
    <name type="scientific">Kineococcus aurantiacus</name>
    <dbReference type="NCBI Taxonomy" id="37633"/>
    <lineage>
        <taxon>Bacteria</taxon>
        <taxon>Bacillati</taxon>
        <taxon>Actinomycetota</taxon>
        <taxon>Actinomycetes</taxon>
        <taxon>Kineosporiales</taxon>
        <taxon>Kineosporiaceae</taxon>
        <taxon>Kineococcus</taxon>
    </lineage>
</organism>
<reference evidence="1 2" key="1">
    <citation type="submission" date="2020-07" db="EMBL/GenBank/DDBJ databases">
        <title>Sequencing the genomes of 1000 actinobacteria strains.</title>
        <authorList>
            <person name="Klenk H.-P."/>
        </authorList>
    </citation>
    <scope>NUCLEOTIDE SEQUENCE [LARGE SCALE GENOMIC DNA]</scope>
    <source>
        <strain evidence="1 2">DSM 7487</strain>
    </source>
</reference>
<name>A0A7Y9DN78_9ACTN</name>
<protein>
    <recommendedName>
        <fullName evidence="3">ATP-binding protein</fullName>
    </recommendedName>
</protein>
<proteinExistence type="predicted"/>
<keyword evidence="2" id="KW-1185">Reference proteome</keyword>
<evidence type="ECO:0008006" key="3">
    <source>
        <dbReference type="Google" id="ProtNLM"/>
    </source>
</evidence>